<protein>
    <submittedName>
        <fullName evidence="10">Transcription factor with AP2 domain(S)</fullName>
    </submittedName>
</protein>
<keyword evidence="3" id="KW-0238">DNA-binding</keyword>
<keyword evidence="5" id="KW-0539">Nucleus</keyword>
<evidence type="ECO:0000256" key="5">
    <source>
        <dbReference type="ARBA" id="ARBA00023242"/>
    </source>
</evidence>
<name>A0A9W5TA41_BABOV</name>
<organism evidence="10 11">
    <name type="scientific">Babesia ovis</name>
    <dbReference type="NCBI Taxonomy" id="5869"/>
    <lineage>
        <taxon>Eukaryota</taxon>
        <taxon>Sar</taxon>
        <taxon>Alveolata</taxon>
        <taxon>Apicomplexa</taxon>
        <taxon>Aconoidasida</taxon>
        <taxon>Piroplasmida</taxon>
        <taxon>Babesiidae</taxon>
        <taxon>Babesia</taxon>
    </lineage>
</organism>
<comment type="subcellular location">
    <subcellularLocation>
        <location evidence="1">Nucleus</location>
    </subcellularLocation>
</comment>
<evidence type="ECO:0000256" key="7">
    <source>
        <dbReference type="SAM" id="MobiDB-lite"/>
    </source>
</evidence>
<dbReference type="GO" id="GO:0003677">
    <property type="term" value="F:DNA binding"/>
    <property type="evidence" value="ECO:0007669"/>
    <property type="project" value="UniProtKB-KW"/>
</dbReference>
<evidence type="ECO:0000259" key="9">
    <source>
        <dbReference type="Pfam" id="PF14733"/>
    </source>
</evidence>
<evidence type="ECO:0000259" key="8">
    <source>
        <dbReference type="Pfam" id="PF00847"/>
    </source>
</evidence>
<feature type="domain" description="AP2-coincident C-terminal" evidence="9">
    <location>
        <begin position="549"/>
        <end position="635"/>
    </location>
</feature>
<dbReference type="GO" id="GO:0005634">
    <property type="term" value="C:nucleus"/>
    <property type="evidence" value="ECO:0007669"/>
    <property type="project" value="UniProtKB-SubCell"/>
</dbReference>
<feature type="domain" description="AP2/ERF" evidence="8">
    <location>
        <begin position="385"/>
        <end position="436"/>
    </location>
</feature>
<feature type="compositionally biased region" description="Polar residues" evidence="7">
    <location>
        <begin position="30"/>
        <end position="48"/>
    </location>
</feature>
<keyword evidence="11" id="KW-1185">Reference proteome</keyword>
<feature type="coiled-coil region" evidence="6">
    <location>
        <begin position="68"/>
        <end position="95"/>
    </location>
</feature>
<evidence type="ECO:0000313" key="10">
    <source>
        <dbReference type="EMBL" id="GFE54349.1"/>
    </source>
</evidence>
<dbReference type="GO" id="GO:0003700">
    <property type="term" value="F:DNA-binding transcription factor activity"/>
    <property type="evidence" value="ECO:0007669"/>
    <property type="project" value="InterPro"/>
</dbReference>
<accession>A0A9W5TA41</accession>
<dbReference type="AlphaFoldDB" id="A0A9W5TA41"/>
<keyword evidence="6" id="KW-0175">Coiled coil</keyword>
<feature type="region of interest" description="Disordered" evidence="7">
    <location>
        <begin position="28"/>
        <end position="50"/>
    </location>
</feature>
<dbReference type="InterPro" id="IPR001471">
    <property type="entry name" value="AP2/ERF_dom"/>
</dbReference>
<evidence type="ECO:0000256" key="6">
    <source>
        <dbReference type="SAM" id="Coils"/>
    </source>
</evidence>
<comment type="caution">
    <text evidence="10">The sequence shown here is derived from an EMBL/GenBank/DDBJ whole genome shotgun (WGS) entry which is preliminary data.</text>
</comment>
<gene>
    <name evidence="10" type="ORF">BaOVIS_017530</name>
</gene>
<dbReference type="Gene3D" id="1.20.5.2050">
    <property type="match status" value="1"/>
</dbReference>
<feature type="region of interest" description="Disordered" evidence="7">
    <location>
        <begin position="493"/>
        <end position="512"/>
    </location>
</feature>
<dbReference type="Proteomes" id="UP001057455">
    <property type="component" value="Unassembled WGS sequence"/>
</dbReference>
<reference evidence="10" key="1">
    <citation type="submission" date="2019-12" db="EMBL/GenBank/DDBJ databases">
        <title>Genome sequence of Babesia ovis.</title>
        <authorList>
            <person name="Yamagishi J."/>
            <person name="Sevinc F."/>
            <person name="Xuan X."/>
        </authorList>
    </citation>
    <scope>NUCLEOTIDE SEQUENCE</scope>
    <source>
        <strain evidence="10">Selcuk</strain>
    </source>
</reference>
<proteinExistence type="predicted"/>
<dbReference type="Pfam" id="PF00847">
    <property type="entry name" value="AP2"/>
    <property type="match status" value="1"/>
</dbReference>
<keyword evidence="2" id="KW-0805">Transcription regulation</keyword>
<evidence type="ECO:0000256" key="2">
    <source>
        <dbReference type="ARBA" id="ARBA00023015"/>
    </source>
</evidence>
<evidence type="ECO:0000256" key="4">
    <source>
        <dbReference type="ARBA" id="ARBA00023163"/>
    </source>
</evidence>
<dbReference type="InterPro" id="IPR028078">
    <property type="entry name" value="ACDC"/>
</dbReference>
<evidence type="ECO:0000313" key="11">
    <source>
        <dbReference type="Proteomes" id="UP001057455"/>
    </source>
</evidence>
<evidence type="ECO:0000256" key="3">
    <source>
        <dbReference type="ARBA" id="ARBA00023125"/>
    </source>
</evidence>
<dbReference type="OrthoDB" id="364732at2759"/>
<dbReference type="EMBL" id="BLIY01000015">
    <property type="protein sequence ID" value="GFE54349.1"/>
    <property type="molecule type" value="Genomic_DNA"/>
</dbReference>
<evidence type="ECO:0000256" key="1">
    <source>
        <dbReference type="ARBA" id="ARBA00004123"/>
    </source>
</evidence>
<keyword evidence="4" id="KW-0804">Transcription</keyword>
<dbReference type="Pfam" id="PF14733">
    <property type="entry name" value="ACDC"/>
    <property type="match status" value="1"/>
</dbReference>
<sequence length="668" mass="75055">MKHAQTRQVHRNVGMGSIMRSHNERDISLLSDNNPKGTVQPQDGYQRNKQYRTDEPGHLASTMACESLDLSKWTREQLEEQLMILKQKEAAMQMSNGHWTAGQMGSKRGYGDVHSMGRMAPPHSMPAASAVPVKRRALSEMQLKQKFCGSDDLQYPLDQKVNLNYQHLMYDKHNMNQASYNLLNTRKNSKYSANLKHLPAGEMPASPLTETVAIPPLCRMETKLITTDDASQRSSLLSDVESDFGCESASQLEQPSGSINGSFSNDLQFSQTSNISGYSQATNFDSFSDNALQLTHSVTDLQYSQTSNISGYSHGTTINGLNESGTDGAYDWKHIKSEETIAREKQNFANTLSPELKKHYLNFTKHGVLSNELRQEYIRRSKLYPKVRGVWFNSTVRRMGWVGQAYKKCKRIEKIFSISKHGFDGARELAIAFRNSQKPANGAVSTSEDSMLPVDTAYDNASNDFPVSETIDPGKGTLRDDMFMTQGEMIPRSLSTDDATNVPDEAEVDGSQKTQFSELGSQEDLSVDDLFETSFNLYKTDLTPQQVIHRDQLCKRVLRFMLHELSTLVDLNIPMPRMDREACQAGIQYHLRVLDGCKHVSEMLPYVAIFGGYICLGITPLDMPFSEVYSILRALSHSKPLGDNFNSCYTKPFVEEDDEVNLVDLIVV</sequence>